<organism evidence="1">
    <name type="scientific">Arundo donax</name>
    <name type="common">Giant reed</name>
    <name type="synonym">Donax arundinaceus</name>
    <dbReference type="NCBI Taxonomy" id="35708"/>
    <lineage>
        <taxon>Eukaryota</taxon>
        <taxon>Viridiplantae</taxon>
        <taxon>Streptophyta</taxon>
        <taxon>Embryophyta</taxon>
        <taxon>Tracheophyta</taxon>
        <taxon>Spermatophyta</taxon>
        <taxon>Magnoliopsida</taxon>
        <taxon>Liliopsida</taxon>
        <taxon>Poales</taxon>
        <taxon>Poaceae</taxon>
        <taxon>PACMAD clade</taxon>
        <taxon>Arundinoideae</taxon>
        <taxon>Arundineae</taxon>
        <taxon>Arundo</taxon>
    </lineage>
</organism>
<reference evidence="1" key="2">
    <citation type="journal article" date="2015" name="Data Brief">
        <title>Shoot transcriptome of the giant reed, Arundo donax.</title>
        <authorList>
            <person name="Barrero R.A."/>
            <person name="Guerrero F.D."/>
            <person name="Moolhuijzen P."/>
            <person name="Goolsby J.A."/>
            <person name="Tidwell J."/>
            <person name="Bellgard S.E."/>
            <person name="Bellgard M.I."/>
        </authorList>
    </citation>
    <scope>NUCLEOTIDE SEQUENCE</scope>
    <source>
        <tissue evidence="1">Shoot tissue taken approximately 20 cm above the soil surface</tissue>
    </source>
</reference>
<protein>
    <submittedName>
        <fullName evidence="1">Uncharacterized protein</fullName>
    </submittedName>
</protein>
<accession>A0A0A9BNZ3</accession>
<dbReference type="EMBL" id="GBRH01236893">
    <property type="protein sequence ID" value="JAD61002.1"/>
    <property type="molecule type" value="Transcribed_RNA"/>
</dbReference>
<dbReference type="AlphaFoldDB" id="A0A0A9BNZ3"/>
<evidence type="ECO:0000313" key="1">
    <source>
        <dbReference type="EMBL" id="JAD61002.1"/>
    </source>
</evidence>
<reference evidence="1" key="1">
    <citation type="submission" date="2014-09" db="EMBL/GenBank/DDBJ databases">
        <authorList>
            <person name="Magalhaes I.L.F."/>
            <person name="Oliveira U."/>
            <person name="Santos F.R."/>
            <person name="Vidigal T.H.D.A."/>
            <person name="Brescovit A.D."/>
            <person name="Santos A.J."/>
        </authorList>
    </citation>
    <scope>NUCLEOTIDE SEQUENCE</scope>
    <source>
        <tissue evidence="1">Shoot tissue taken approximately 20 cm above the soil surface</tissue>
    </source>
</reference>
<proteinExistence type="predicted"/>
<sequence>MRISRPPLGARFLCSMKLVMFPDQYASYIQAFPKDAELINKDIPLFMQMVKLFGGSMMHVLRRR</sequence>
<name>A0A0A9BNZ3_ARUDO</name>